<comment type="similarity">
    <text evidence="2">Belongs to the PGAP2 family.</text>
</comment>
<keyword evidence="6" id="KW-0333">Golgi apparatus</keyword>
<evidence type="ECO:0000256" key="5">
    <source>
        <dbReference type="ARBA" id="ARBA00022989"/>
    </source>
</evidence>
<reference evidence="11" key="1">
    <citation type="submission" date="2025-08" db="UniProtKB">
        <authorList>
            <consortium name="RefSeq"/>
        </authorList>
    </citation>
    <scope>IDENTIFICATION</scope>
    <source>
        <tissue evidence="11">Silk gland</tissue>
    </source>
</reference>
<dbReference type="GO" id="GO:0000139">
    <property type="term" value="C:Golgi membrane"/>
    <property type="evidence" value="ECO:0007669"/>
    <property type="project" value="UniProtKB-SubCell"/>
</dbReference>
<evidence type="ECO:0000313" key="10">
    <source>
        <dbReference type="Proteomes" id="UP000504629"/>
    </source>
</evidence>
<sequence length="251" mass="29294">MYLPLHDVSETKYYFRISAKVCFLTVSVPLVAFLCCVIITMVKDFEEANNTHCKVPNIFPSISASVGNFEPQSTIWKTAIYIHAPLRFYIISLRWKYYKKVIRSECLFLVNLAVTLNVLENLSLLGLTHWTSSSNYPYHESCFKTFIGASVFYMLLTCIMLSNCRRRSKLTNKEKYSVKLKWRAFSLNVTSFACAAIFFLRHNRFCEPYVYSMFGFSEYIVVMSNILFHLTSVYDLQIKFIYLTKRGLITE</sequence>
<evidence type="ECO:0000256" key="4">
    <source>
        <dbReference type="ARBA" id="ARBA00022692"/>
    </source>
</evidence>
<dbReference type="AlphaFoldDB" id="A0A6J2K9X3"/>
<dbReference type="Proteomes" id="UP000504629">
    <property type="component" value="Unplaced"/>
</dbReference>
<dbReference type="OrthoDB" id="68581at2759"/>
<keyword evidence="5 8" id="KW-1133">Transmembrane helix</keyword>
<keyword evidence="10" id="KW-1185">Reference proteome</keyword>
<feature type="transmembrane region" description="Helical" evidence="8">
    <location>
        <begin position="143"/>
        <end position="161"/>
    </location>
</feature>
<feature type="domain" description="CWH43-like N-terminal" evidence="9">
    <location>
        <begin position="21"/>
        <end position="237"/>
    </location>
</feature>
<dbReference type="InterPro" id="IPR019402">
    <property type="entry name" value="CWH43_N"/>
</dbReference>
<dbReference type="KEGG" id="bman:114248642"/>
<keyword evidence="3" id="KW-0337">GPI-anchor biosynthesis</keyword>
<accession>A0A6J2K9X3</accession>
<organism evidence="10 11">
    <name type="scientific">Bombyx mandarina</name>
    <name type="common">Wild silk moth</name>
    <name type="synonym">Wild silkworm</name>
    <dbReference type="NCBI Taxonomy" id="7092"/>
    <lineage>
        <taxon>Eukaryota</taxon>
        <taxon>Metazoa</taxon>
        <taxon>Ecdysozoa</taxon>
        <taxon>Arthropoda</taxon>
        <taxon>Hexapoda</taxon>
        <taxon>Insecta</taxon>
        <taxon>Pterygota</taxon>
        <taxon>Neoptera</taxon>
        <taxon>Endopterygota</taxon>
        <taxon>Lepidoptera</taxon>
        <taxon>Glossata</taxon>
        <taxon>Ditrysia</taxon>
        <taxon>Bombycoidea</taxon>
        <taxon>Bombycidae</taxon>
        <taxon>Bombycinae</taxon>
        <taxon>Bombyx</taxon>
    </lineage>
</organism>
<feature type="transmembrane region" description="Helical" evidence="8">
    <location>
        <begin position="219"/>
        <end position="236"/>
    </location>
</feature>
<comment type="subcellular location">
    <subcellularLocation>
        <location evidence="1">Golgi apparatus membrane</location>
        <topology evidence="1">Multi-pass membrane protein</topology>
    </subcellularLocation>
</comment>
<dbReference type="GO" id="GO:0006506">
    <property type="term" value="P:GPI anchor biosynthetic process"/>
    <property type="evidence" value="ECO:0007669"/>
    <property type="project" value="UniProtKB-KW"/>
</dbReference>
<evidence type="ECO:0000256" key="7">
    <source>
        <dbReference type="ARBA" id="ARBA00023136"/>
    </source>
</evidence>
<keyword evidence="4 8" id="KW-0812">Transmembrane</keyword>
<protein>
    <submittedName>
        <fullName evidence="11">Post-GPI attachment to proteins factor 2-like</fullName>
    </submittedName>
</protein>
<feature type="transmembrane region" description="Helical" evidence="8">
    <location>
        <begin position="75"/>
        <end position="95"/>
    </location>
</feature>
<dbReference type="GeneID" id="114248642"/>
<dbReference type="GO" id="GO:0005789">
    <property type="term" value="C:endoplasmic reticulum membrane"/>
    <property type="evidence" value="ECO:0007669"/>
    <property type="project" value="TreeGrafter"/>
</dbReference>
<dbReference type="RefSeq" id="XP_028037742.1">
    <property type="nucleotide sequence ID" value="XM_028181941.1"/>
</dbReference>
<dbReference type="Pfam" id="PF10277">
    <property type="entry name" value="Frag1"/>
    <property type="match status" value="1"/>
</dbReference>
<dbReference type="InterPro" id="IPR039545">
    <property type="entry name" value="PGAP2"/>
</dbReference>
<evidence type="ECO:0000259" key="9">
    <source>
        <dbReference type="Pfam" id="PF10277"/>
    </source>
</evidence>
<feature type="transmembrane region" description="Helical" evidence="8">
    <location>
        <begin position="21"/>
        <end position="42"/>
    </location>
</feature>
<dbReference type="PANTHER" id="PTHR12892:SF11">
    <property type="entry name" value="POST-GPI ATTACHMENT TO PROTEINS FACTOR 2"/>
    <property type="match status" value="1"/>
</dbReference>
<evidence type="ECO:0000256" key="2">
    <source>
        <dbReference type="ARBA" id="ARBA00007414"/>
    </source>
</evidence>
<dbReference type="PANTHER" id="PTHR12892">
    <property type="entry name" value="FGF RECEPTOR ACTIVATING PROTEIN 1"/>
    <property type="match status" value="1"/>
</dbReference>
<evidence type="ECO:0000256" key="6">
    <source>
        <dbReference type="ARBA" id="ARBA00023034"/>
    </source>
</evidence>
<evidence type="ECO:0000256" key="3">
    <source>
        <dbReference type="ARBA" id="ARBA00022502"/>
    </source>
</evidence>
<proteinExistence type="inferred from homology"/>
<evidence type="ECO:0000256" key="1">
    <source>
        <dbReference type="ARBA" id="ARBA00004653"/>
    </source>
</evidence>
<keyword evidence="7 8" id="KW-0472">Membrane</keyword>
<evidence type="ECO:0000256" key="8">
    <source>
        <dbReference type="SAM" id="Phobius"/>
    </source>
</evidence>
<feature type="transmembrane region" description="Helical" evidence="8">
    <location>
        <begin position="107"/>
        <end position="131"/>
    </location>
</feature>
<gene>
    <name evidence="11" type="primary">LOC114248642</name>
</gene>
<feature type="transmembrane region" description="Helical" evidence="8">
    <location>
        <begin position="182"/>
        <end position="199"/>
    </location>
</feature>
<evidence type="ECO:0000313" key="11">
    <source>
        <dbReference type="RefSeq" id="XP_028037742.1"/>
    </source>
</evidence>
<name>A0A6J2K9X3_BOMMA</name>